<keyword evidence="1" id="KW-1133">Transmembrane helix</keyword>
<feature type="transmembrane region" description="Helical" evidence="1">
    <location>
        <begin position="31"/>
        <end position="57"/>
    </location>
</feature>
<feature type="transmembrane region" description="Helical" evidence="1">
    <location>
        <begin position="104"/>
        <end position="130"/>
    </location>
</feature>
<protein>
    <submittedName>
        <fullName evidence="2">Uncharacterized protein</fullName>
    </submittedName>
</protein>
<sequence>MRPPWTPPERSATPSSVLVKWWKAQSAWRQAVLLALLFMLVCGLMAGAAVAVVAVRYVPLPDWLAASAGLLLGMAAVYVVMAWGPDVTDWANRRRHAGRWAPRLATWDLIQLPFATGVVWLVVALAAVWAERA</sequence>
<proteinExistence type="predicted"/>
<gene>
    <name evidence="2" type="ORF">GCM10010251_36860</name>
</gene>
<reference evidence="2" key="2">
    <citation type="submission" date="2020-09" db="EMBL/GenBank/DDBJ databases">
        <authorList>
            <person name="Sun Q."/>
            <person name="Ohkuma M."/>
        </authorList>
    </citation>
    <scope>NUCLEOTIDE SEQUENCE</scope>
    <source>
        <strain evidence="2">JCM 4346</strain>
    </source>
</reference>
<evidence type="ECO:0000256" key="1">
    <source>
        <dbReference type="SAM" id="Phobius"/>
    </source>
</evidence>
<dbReference type="Proteomes" id="UP000658320">
    <property type="component" value="Unassembled WGS sequence"/>
</dbReference>
<keyword evidence="3" id="KW-1185">Reference proteome</keyword>
<name>A0A918F7U3_9ACTN</name>
<evidence type="ECO:0000313" key="2">
    <source>
        <dbReference type="EMBL" id="GGR17320.1"/>
    </source>
</evidence>
<evidence type="ECO:0000313" key="3">
    <source>
        <dbReference type="Proteomes" id="UP000658320"/>
    </source>
</evidence>
<accession>A0A918F7U3</accession>
<keyword evidence="1" id="KW-0472">Membrane</keyword>
<dbReference type="EMBL" id="BMSX01000007">
    <property type="protein sequence ID" value="GGR17320.1"/>
    <property type="molecule type" value="Genomic_DNA"/>
</dbReference>
<feature type="transmembrane region" description="Helical" evidence="1">
    <location>
        <begin position="63"/>
        <end position="83"/>
    </location>
</feature>
<keyword evidence="1" id="KW-0812">Transmembrane</keyword>
<dbReference type="AlphaFoldDB" id="A0A918F7U3"/>
<comment type="caution">
    <text evidence="2">The sequence shown here is derived from an EMBL/GenBank/DDBJ whole genome shotgun (WGS) entry which is preliminary data.</text>
</comment>
<organism evidence="2 3">
    <name type="scientific">Streptomyces aurantiogriseus</name>
    <dbReference type="NCBI Taxonomy" id="66870"/>
    <lineage>
        <taxon>Bacteria</taxon>
        <taxon>Bacillati</taxon>
        <taxon>Actinomycetota</taxon>
        <taxon>Actinomycetes</taxon>
        <taxon>Kitasatosporales</taxon>
        <taxon>Streptomycetaceae</taxon>
        <taxon>Streptomyces</taxon>
    </lineage>
</organism>
<reference evidence="2" key="1">
    <citation type="journal article" date="2014" name="Int. J. Syst. Evol. Microbiol.">
        <title>Complete genome sequence of Corynebacterium casei LMG S-19264T (=DSM 44701T), isolated from a smear-ripened cheese.</title>
        <authorList>
            <consortium name="US DOE Joint Genome Institute (JGI-PGF)"/>
            <person name="Walter F."/>
            <person name="Albersmeier A."/>
            <person name="Kalinowski J."/>
            <person name="Ruckert C."/>
        </authorList>
    </citation>
    <scope>NUCLEOTIDE SEQUENCE</scope>
    <source>
        <strain evidence="2">JCM 4346</strain>
    </source>
</reference>